<evidence type="ECO:0000313" key="4">
    <source>
        <dbReference type="Proteomes" id="UP001634394"/>
    </source>
</evidence>
<evidence type="ECO:0000313" key="3">
    <source>
        <dbReference type="EMBL" id="KAL3835950.1"/>
    </source>
</evidence>
<keyword evidence="2" id="KW-0325">Glycoprotein</keyword>
<dbReference type="AlphaFoldDB" id="A0ABD3TGY2"/>
<dbReference type="EMBL" id="JBJQND010000018">
    <property type="protein sequence ID" value="KAL3835950.1"/>
    <property type="molecule type" value="Genomic_DNA"/>
</dbReference>
<organism evidence="3 4">
    <name type="scientific">Sinanodonta woodiana</name>
    <name type="common">Chinese pond mussel</name>
    <name type="synonym">Anodonta woodiana</name>
    <dbReference type="NCBI Taxonomy" id="1069815"/>
    <lineage>
        <taxon>Eukaryota</taxon>
        <taxon>Metazoa</taxon>
        <taxon>Spiralia</taxon>
        <taxon>Lophotrochozoa</taxon>
        <taxon>Mollusca</taxon>
        <taxon>Bivalvia</taxon>
        <taxon>Autobranchia</taxon>
        <taxon>Heteroconchia</taxon>
        <taxon>Palaeoheterodonta</taxon>
        <taxon>Unionida</taxon>
        <taxon>Unionoidea</taxon>
        <taxon>Unionidae</taxon>
        <taxon>Unioninae</taxon>
        <taxon>Sinanodonta</taxon>
    </lineage>
</organism>
<accession>A0ABD3TGY2</accession>
<reference evidence="3 4" key="1">
    <citation type="submission" date="2024-11" db="EMBL/GenBank/DDBJ databases">
        <title>Chromosome-level genome assembly of the freshwater bivalve Anodonta woodiana.</title>
        <authorList>
            <person name="Chen X."/>
        </authorList>
    </citation>
    <scope>NUCLEOTIDE SEQUENCE [LARGE SCALE GENOMIC DNA]</scope>
    <source>
        <strain evidence="3">MN2024</strain>
        <tissue evidence="3">Gills</tissue>
    </source>
</reference>
<comment type="caution">
    <text evidence="3">The sequence shown here is derived from an EMBL/GenBank/DDBJ whole genome shotgun (WGS) entry which is preliminary data.</text>
</comment>
<proteinExistence type="predicted"/>
<keyword evidence="4" id="KW-1185">Reference proteome</keyword>
<dbReference type="InterPro" id="IPR031424">
    <property type="entry name" value="QVR-like"/>
</dbReference>
<gene>
    <name evidence="3" type="ORF">ACJMK2_021409</name>
</gene>
<evidence type="ECO:0000256" key="1">
    <source>
        <dbReference type="ARBA" id="ARBA00022729"/>
    </source>
</evidence>
<feature type="non-terminal residue" evidence="3">
    <location>
        <position position="1"/>
    </location>
</feature>
<protein>
    <submittedName>
        <fullName evidence="3">Uncharacterized protein</fullName>
    </submittedName>
</protein>
<dbReference type="Proteomes" id="UP001634394">
    <property type="component" value="Unassembled WGS sequence"/>
</dbReference>
<keyword evidence="1" id="KW-0732">Signal</keyword>
<feature type="non-terminal residue" evidence="3">
    <location>
        <position position="90"/>
    </location>
</feature>
<name>A0ABD3TGY2_SINWO</name>
<dbReference type="Pfam" id="PF17064">
    <property type="entry name" value="QVR"/>
    <property type="match status" value="1"/>
</dbReference>
<sequence length="90" mass="10357">PIKCYSCFAPARNNLCADPVKAEFDVLQGMNIIQCDYGVCLKWTYYRNGTLHIHRTCSANVRGFRLILSNRGCRKERDDNGYICMCDRSL</sequence>
<evidence type="ECO:0000256" key="2">
    <source>
        <dbReference type="ARBA" id="ARBA00023180"/>
    </source>
</evidence>